<dbReference type="OrthoDB" id="6409159at2759"/>
<dbReference type="Pfam" id="PF02221">
    <property type="entry name" value="E1_DerP2_DerF2"/>
    <property type="match status" value="1"/>
</dbReference>
<comment type="function">
    <text evidence="1">Catalyzes the intermembrane transfer of phosphatidylglycerol and phosphatidylinositol.</text>
</comment>
<comment type="similarity">
    <text evidence="2">Belongs to the NPC2 family.</text>
</comment>
<dbReference type="InterPro" id="IPR003172">
    <property type="entry name" value="ML_dom"/>
</dbReference>
<name>A0A8H7BZF0_9FUNG</name>
<keyword evidence="5" id="KW-0813">Transport</keyword>
<evidence type="ECO:0000313" key="9">
    <source>
        <dbReference type="EMBL" id="KAF7732827.1"/>
    </source>
</evidence>
<organism evidence="9 10">
    <name type="scientific">Apophysomyces ossiformis</name>
    <dbReference type="NCBI Taxonomy" id="679940"/>
    <lineage>
        <taxon>Eukaryota</taxon>
        <taxon>Fungi</taxon>
        <taxon>Fungi incertae sedis</taxon>
        <taxon>Mucoromycota</taxon>
        <taxon>Mucoromycotina</taxon>
        <taxon>Mucoromycetes</taxon>
        <taxon>Mucorales</taxon>
        <taxon>Mucorineae</taxon>
        <taxon>Mucoraceae</taxon>
        <taxon>Apophysomyces</taxon>
    </lineage>
</organism>
<evidence type="ECO:0000256" key="5">
    <source>
        <dbReference type="ARBA" id="ARBA00022448"/>
    </source>
</evidence>
<dbReference type="InterPro" id="IPR039670">
    <property type="entry name" value="NPC2-like"/>
</dbReference>
<comment type="subunit">
    <text evidence="3">Monomer.</text>
</comment>
<dbReference type="CDD" id="cd00917">
    <property type="entry name" value="PG-PI_TP"/>
    <property type="match status" value="1"/>
</dbReference>
<dbReference type="PANTHER" id="PTHR11306">
    <property type="entry name" value="NIEMANN PICK TYPE C2 PROTEIN NPC2-RELATED"/>
    <property type="match status" value="1"/>
</dbReference>
<keyword evidence="6" id="KW-0732">Signal</keyword>
<dbReference type="InterPro" id="IPR014756">
    <property type="entry name" value="Ig_E-set"/>
</dbReference>
<evidence type="ECO:0000256" key="6">
    <source>
        <dbReference type="ARBA" id="ARBA00022729"/>
    </source>
</evidence>
<dbReference type="SUPFAM" id="SSF81296">
    <property type="entry name" value="E set domains"/>
    <property type="match status" value="1"/>
</dbReference>
<dbReference type="Gene3D" id="2.60.40.770">
    <property type="match status" value="1"/>
</dbReference>
<protein>
    <recommendedName>
        <fullName evidence="4">Phosphatidylglycerol/phosphatidylinositol transfer protein</fullName>
    </recommendedName>
</protein>
<dbReference type="SMART" id="SM00737">
    <property type="entry name" value="ML"/>
    <property type="match status" value="1"/>
</dbReference>
<dbReference type="EMBL" id="JABAYA010000001">
    <property type="protein sequence ID" value="KAF7732827.1"/>
    <property type="molecule type" value="Genomic_DNA"/>
</dbReference>
<keyword evidence="10" id="KW-1185">Reference proteome</keyword>
<dbReference type="AlphaFoldDB" id="A0A8H7BZF0"/>
<feature type="domain" description="MD-2-related lipid-recognition" evidence="8">
    <location>
        <begin position="8"/>
        <end position="133"/>
    </location>
</feature>
<gene>
    <name evidence="9" type="primary">NPC2_1</name>
    <name evidence="9" type="ORF">EC973_000103</name>
</gene>
<evidence type="ECO:0000256" key="2">
    <source>
        <dbReference type="ARBA" id="ARBA00006370"/>
    </source>
</evidence>
<dbReference type="GO" id="GO:0032366">
    <property type="term" value="P:intracellular sterol transport"/>
    <property type="evidence" value="ECO:0007669"/>
    <property type="project" value="InterPro"/>
</dbReference>
<reference evidence="9" key="1">
    <citation type="submission" date="2020-01" db="EMBL/GenBank/DDBJ databases">
        <title>Genome Sequencing of Three Apophysomyces-Like Fungal Strains Confirms a Novel Fungal Genus in the Mucoromycota with divergent Burkholderia-like Endosymbiotic Bacteria.</title>
        <authorList>
            <person name="Stajich J.E."/>
            <person name="Macias A.M."/>
            <person name="Carter-House D."/>
            <person name="Lovett B."/>
            <person name="Kasson L.R."/>
            <person name="Berry K."/>
            <person name="Grigoriev I."/>
            <person name="Chang Y."/>
            <person name="Spatafora J."/>
            <person name="Kasson M.T."/>
        </authorList>
    </citation>
    <scope>NUCLEOTIDE SEQUENCE</scope>
    <source>
        <strain evidence="9">NRRL A-21654</strain>
    </source>
</reference>
<keyword evidence="7" id="KW-0445">Lipid transport</keyword>
<dbReference type="Proteomes" id="UP000605846">
    <property type="component" value="Unassembled WGS sequence"/>
</dbReference>
<sequence>MRSDASSFYDTKKKGDDTYILKIKDITLTPPFPVPGEELKIEASGFLEEDVEEGAAARVTVKLGLVTLLRKTFDICDELKKNDVELKCPIKKGELKLTQTVKLPKEIPPGDFRVFVEAYNYDDADLACLRAHVDFRKRRGHLLYQE</sequence>
<evidence type="ECO:0000256" key="7">
    <source>
        <dbReference type="ARBA" id="ARBA00023055"/>
    </source>
</evidence>
<evidence type="ECO:0000313" key="10">
    <source>
        <dbReference type="Proteomes" id="UP000605846"/>
    </source>
</evidence>
<proteinExistence type="inferred from homology"/>
<evidence type="ECO:0000256" key="3">
    <source>
        <dbReference type="ARBA" id="ARBA00011245"/>
    </source>
</evidence>
<dbReference type="GO" id="GO:0032934">
    <property type="term" value="F:sterol binding"/>
    <property type="evidence" value="ECO:0007669"/>
    <property type="project" value="InterPro"/>
</dbReference>
<comment type="caution">
    <text evidence="9">The sequence shown here is derived from an EMBL/GenBank/DDBJ whole genome shotgun (WGS) entry which is preliminary data.</text>
</comment>
<dbReference type="PANTHER" id="PTHR11306:SF0">
    <property type="entry name" value="PHOSPHATIDYLGLYCEROL_PHOSPHATIDYLINOSITOL TRANSFER PROTEIN"/>
    <property type="match status" value="1"/>
</dbReference>
<accession>A0A8H7BZF0</accession>
<evidence type="ECO:0000256" key="4">
    <source>
        <dbReference type="ARBA" id="ARBA00016056"/>
    </source>
</evidence>
<evidence type="ECO:0000259" key="8">
    <source>
        <dbReference type="SMART" id="SM00737"/>
    </source>
</evidence>
<dbReference type="InterPro" id="IPR033917">
    <property type="entry name" value="ML_PG-PI_TP"/>
</dbReference>
<evidence type="ECO:0000256" key="1">
    <source>
        <dbReference type="ARBA" id="ARBA00002053"/>
    </source>
</evidence>